<reference evidence="8 9" key="1">
    <citation type="submission" date="2018-06" db="EMBL/GenBank/DDBJ databases">
        <authorList>
            <consortium name="Pathogen Informatics"/>
            <person name="Doyle S."/>
        </authorList>
    </citation>
    <scope>NUCLEOTIDE SEQUENCE [LARGE SCALE GENOMIC DNA]</scope>
    <source>
        <strain evidence="8 9">NCTC13067</strain>
    </source>
</reference>
<dbReference type="Pfam" id="PF17827">
    <property type="entry name" value="PrmC_N"/>
    <property type="match status" value="1"/>
</dbReference>
<dbReference type="PROSITE" id="PS00092">
    <property type="entry name" value="N6_MTASE"/>
    <property type="match status" value="1"/>
</dbReference>
<dbReference type="SUPFAM" id="SSF53335">
    <property type="entry name" value="S-adenosyl-L-methionine-dependent methyltransferases"/>
    <property type="match status" value="1"/>
</dbReference>
<keyword evidence="3 8" id="KW-0808">Transferase</keyword>
<dbReference type="PANTHER" id="PTHR18895:SF74">
    <property type="entry name" value="MTRF1L RELEASE FACTOR GLUTAMINE METHYLTRANSFERASE"/>
    <property type="match status" value="1"/>
</dbReference>
<dbReference type="InterPro" id="IPR004556">
    <property type="entry name" value="HemK-like"/>
</dbReference>
<dbReference type="CDD" id="cd02440">
    <property type="entry name" value="AdoMet_MTases"/>
    <property type="match status" value="1"/>
</dbReference>
<accession>A0A379E1I3</accession>
<dbReference type="GO" id="GO:0005840">
    <property type="term" value="C:ribosome"/>
    <property type="evidence" value="ECO:0007669"/>
    <property type="project" value="UniProtKB-KW"/>
</dbReference>
<dbReference type="EC" id="2.1.1.297" evidence="1"/>
<dbReference type="AlphaFoldDB" id="A0A379E1I3"/>
<sequence length="287" mass="32631">MTYQDLWHRLTPLYDDGEAQAIIRLVLEVQFGISLTDIYTGKVNELSRDEADGLEKIMSRLERAEPVQYVLGYAMFCGRPFHVASGVLIPRPETEVLCRWIEEDYNRPYCALQPPVPLQVLDVGTGSGCVAVSLALDLYNSALTAWDVSGDALLIARENIHRWNARVELKMEDALHPSPAAMEQQWDIIVSNPPYICNRERAAMAANVLEYEPETALFVPDDDPLQFYRAVAEYGVQTLSDEGVLYFETNPLYINKVKEMLDESGYKQVMLREDQFGKLRFTKALRS</sequence>
<name>A0A379E1I3_9BACT</name>
<dbReference type="Gene3D" id="1.10.8.10">
    <property type="entry name" value="DNA helicase RuvA subunit, C-terminal domain"/>
    <property type="match status" value="1"/>
</dbReference>
<keyword evidence="8" id="KW-0687">Ribonucleoprotein</keyword>
<keyword evidence="2 8" id="KW-0489">Methyltransferase</keyword>
<dbReference type="InterPro" id="IPR029063">
    <property type="entry name" value="SAM-dependent_MTases_sf"/>
</dbReference>
<organism evidence="8 9">
    <name type="scientific">Prevotella denticola</name>
    <dbReference type="NCBI Taxonomy" id="28129"/>
    <lineage>
        <taxon>Bacteria</taxon>
        <taxon>Pseudomonadati</taxon>
        <taxon>Bacteroidota</taxon>
        <taxon>Bacteroidia</taxon>
        <taxon>Bacteroidales</taxon>
        <taxon>Prevotellaceae</taxon>
        <taxon>Prevotella</taxon>
    </lineage>
</organism>
<evidence type="ECO:0000259" key="6">
    <source>
        <dbReference type="Pfam" id="PF05175"/>
    </source>
</evidence>
<feature type="domain" description="Methyltransferase small" evidence="6">
    <location>
        <begin position="119"/>
        <end position="202"/>
    </location>
</feature>
<evidence type="ECO:0000259" key="7">
    <source>
        <dbReference type="Pfam" id="PF17827"/>
    </source>
</evidence>
<dbReference type="RefSeq" id="WP_025067972.1">
    <property type="nucleotide sequence ID" value="NZ_CAUOME010000056.1"/>
</dbReference>
<evidence type="ECO:0000313" key="8">
    <source>
        <dbReference type="EMBL" id="SUB86566.1"/>
    </source>
</evidence>
<dbReference type="GO" id="GO:0032259">
    <property type="term" value="P:methylation"/>
    <property type="evidence" value="ECO:0007669"/>
    <property type="project" value="UniProtKB-KW"/>
</dbReference>
<dbReference type="EMBL" id="UGTM01000001">
    <property type="protein sequence ID" value="SUB86566.1"/>
    <property type="molecule type" value="Genomic_DNA"/>
</dbReference>
<comment type="catalytic activity">
    <reaction evidence="5">
        <text>L-glutaminyl-[peptide chain release factor] + S-adenosyl-L-methionine = N(5)-methyl-L-glutaminyl-[peptide chain release factor] + S-adenosyl-L-homocysteine + H(+)</text>
        <dbReference type="Rhea" id="RHEA:42896"/>
        <dbReference type="Rhea" id="RHEA-COMP:10271"/>
        <dbReference type="Rhea" id="RHEA-COMP:10272"/>
        <dbReference type="ChEBI" id="CHEBI:15378"/>
        <dbReference type="ChEBI" id="CHEBI:30011"/>
        <dbReference type="ChEBI" id="CHEBI:57856"/>
        <dbReference type="ChEBI" id="CHEBI:59789"/>
        <dbReference type="ChEBI" id="CHEBI:61891"/>
        <dbReference type="EC" id="2.1.1.297"/>
    </reaction>
</comment>
<keyword evidence="8" id="KW-0689">Ribosomal protein</keyword>
<evidence type="ECO:0000256" key="5">
    <source>
        <dbReference type="ARBA" id="ARBA00048391"/>
    </source>
</evidence>
<dbReference type="GO" id="GO:0003676">
    <property type="term" value="F:nucleic acid binding"/>
    <property type="evidence" value="ECO:0007669"/>
    <property type="project" value="InterPro"/>
</dbReference>
<feature type="domain" description="Release factor glutamine methyltransferase N-terminal" evidence="7">
    <location>
        <begin position="17"/>
        <end position="72"/>
    </location>
</feature>
<dbReference type="InterPro" id="IPR002052">
    <property type="entry name" value="DNA_methylase_N6_adenine_CS"/>
</dbReference>
<proteinExistence type="predicted"/>
<dbReference type="PANTHER" id="PTHR18895">
    <property type="entry name" value="HEMK METHYLTRANSFERASE"/>
    <property type="match status" value="1"/>
</dbReference>
<dbReference type="InterPro" id="IPR050320">
    <property type="entry name" value="N5-glutamine_MTase"/>
</dbReference>
<dbReference type="InterPro" id="IPR040758">
    <property type="entry name" value="PrmC_N"/>
</dbReference>
<evidence type="ECO:0000256" key="4">
    <source>
        <dbReference type="ARBA" id="ARBA00022691"/>
    </source>
</evidence>
<protein>
    <recommendedName>
        <fullName evidence="1">peptide chain release factor N(5)-glutamine methyltransferase</fullName>
        <ecNumber evidence="1">2.1.1.297</ecNumber>
    </recommendedName>
</protein>
<dbReference type="NCBIfam" id="TIGR00536">
    <property type="entry name" value="hemK_fam"/>
    <property type="match status" value="1"/>
</dbReference>
<keyword evidence="4" id="KW-0949">S-adenosyl-L-methionine</keyword>
<dbReference type="InterPro" id="IPR007848">
    <property type="entry name" value="Small_mtfrase_dom"/>
</dbReference>
<dbReference type="Gene3D" id="3.40.50.150">
    <property type="entry name" value="Vaccinia Virus protein VP39"/>
    <property type="match status" value="1"/>
</dbReference>
<dbReference type="Pfam" id="PF05175">
    <property type="entry name" value="MTS"/>
    <property type="match status" value="1"/>
</dbReference>
<evidence type="ECO:0000256" key="2">
    <source>
        <dbReference type="ARBA" id="ARBA00022603"/>
    </source>
</evidence>
<evidence type="ECO:0000256" key="3">
    <source>
        <dbReference type="ARBA" id="ARBA00022679"/>
    </source>
</evidence>
<dbReference type="InterPro" id="IPR019874">
    <property type="entry name" value="RF_methyltr_PrmC"/>
</dbReference>
<evidence type="ECO:0000313" key="9">
    <source>
        <dbReference type="Proteomes" id="UP000255469"/>
    </source>
</evidence>
<evidence type="ECO:0000256" key="1">
    <source>
        <dbReference type="ARBA" id="ARBA00012771"/>
    </source>
</evidence>
<dbReference type="NCBIfam" id="TIGR03534">
    <property type="entry name" value="RF_mod_PrmC"/>
    <property type="match status" value="1"/>
</dbReference>
<gene>
    <name evidence="8" type="primary">prmB</name>
    <name evidence="8" type="ORF">NCTC13067_00205</name>
</gene>
<dbReference type="GO" id="GO:0102559">
    <property type="term" value="F:peptide chain release factor N(5)-glutamine methyltransferase activity"/>
    <property type="evidence" value="ECO:0007669"/>
    <property type="project" value="UniProtKB-EC"/>
</dbReference>
<dbReference type="Proteomes" id="UP000255469">
    <property type="component" value="Unassembled WGS sequence"/>
</dbReference>